<dbReference type="Proteomes" id="UP001221757">
    <property type="component" value="Unassembled WGS sequence"/>
</dbReference>
<name>A0AAD7GDL7_MYCRO</name>
<evidence type="ECO:0000313" key="2">
    <source>
        <dbReference type="EMBL" id="KAJ7681505.1"/>
    </source>
</evidence>
<feature type="compositionally biased region" description="Low complexity" evidence="1">
    <location>
        <begin position="75"/>
        <end position="87"/>
    </location>
</feature>
<keyword evidence="3" id="KW-1185">Reference proteome</keyword>
<feature type="region of interest" description="Disordered" evidence="1">
    <location>
        <begin position="217"/>
        <end position="242"/>
    </location>
</feature>
<feature type="compositionally biased region" description="Low complexity" evidence="1">
    <location>
        <begin position="125"/>
        <end position="139"/>
    </location>
</feature>
<gene>
    <name evidence="2" type="ORF">B0H17DRAFT_61232</name>
</gene>
<evidence type="ECO:0000313" key="3">
    <source>
        <dbReference type="Proteomes" id="UP001221757"/>
    </source>
</evidence>
<feature type="compositionally biased region" description="Low complexity" evidence="1">
    <location>
        <begin position="160"/>
        <end position="186"/>
    </location>
</feature>
<feature type="region of interest" description="Disordered" evidence="1">
    <location>
        <begin position="33"/>
        <end position="204"/>
    </location>
</feature>
<reference evidence="2" key="1">
    <citation type="submission" date="2023-03" db="EMBL/GenBank/DDBJ databases">
        <title>Massive genome expansion in bonnet fungi (Mycena s.s.) driven by repeated elements and novel gene families across ecological guilds.</title>
        <authorList>
            <consortium name="Lawrence Berkeley National Laboratory"/>
            <person name="Harder C.B."/>
            <person name="Miyauchi S."/>
            <person name="Viragh M."/>
            <person name="Kuo A."/>
            <person name="Thoen E."/>
            <person name="Andreopoulos B."/>
            <person name="Lu D."/>
            <person name="Skrede I."/>
            <person name="Drula E."/>
            <person name="Henrissat B."/>
            <person name="Morin E."/>
            <person name="Kohler A."/>
            <person name="Barry K."/>
            <person name="LaButti K."/>
            <person name="Morin E."/>
            <person name="Salamov A."/>
            <person name="Lipzen A."/>
            <person name="Mereny Z."/>
            <person name="Hegedus B."/>
            <person name="Baldrian P."/>
            <person name="Stursova M."/>
            <person name="Weitz H."/>
            <person name="Taylor A."/>
            <person name="Grigoriev I.V."/>
            <person name="Nagy L.G."/>
            <person name="Martin F."/>
            <person name="Kauserud H."/>
        </authorList>
    </citation>
    <scope>NUCLEOTIDE SEQUENCE</scope>
    <source>
        <strain evidence="2">CBHHK067</strain>
    </source>
</reference>
<proteinExistence type="predicted"/>
<protein>
    <submittedName>
        <fullName evidence="2">Uncharacterized protein</fullName>
    </submittedName>
</protein>
<dbReference type="AlphaFoldDB" id="A0AAD7GDL7"/>
<dbReference type="EMBL" id="JARKIE010000117">
    <property type="protein sequence ID" value="KAJ7681505.1"/>
    <property type="molecule type" value="Genomic_DNA"/>
</dbReference>
<comment type="caution">
    <text evidence="2">The sequence shown here is derived from an EMBL/GenBank/DDBJ whole genome shotgun (WGS) entry which is preliminary data.</text>
</comment>
<feature type="compositionally biased region" description="Low complexity" evidence="1">
    <location>
        <begin position="220"/>
        <end position="231"/>
    </location>
</feature>
<organism evidence="2 3">
    <name type="scientific">Mycena rosella</name>
    <name type="common">Pink bonnet</name>
    <name type="synonym">Agaricus rosellus</name>
    <dbReference type="NCBI Taxonomy" id="1033263"/>
    <lineage>
        <taxon>Eukaryota</taxon>
        <taxon>Fungi</taxon>
        <taxon>Dikarya</taxon>
        <taxon>Basidiomycota</taxon>
        <taxon>Agaricomycotina</taxon>
        <taxon>Agaricomycetes</taxon>
        <taxon>Agaricomycetidae</taxon>
        <taxon>Agaricales</taxon>
        <taxon>Marasmiineae</taxon>
        <taxon>Mycenaceae</taxon>
        <taxon>Mycena</taxon>
    </lineage>
</organism>
<accession>A0AAD7GDL7</accession>
<feature type="region of interest" description="Disordered" evidence="1">
    <location>
        <begin position="256"/>
        <end position="277"/>
    </location>
</feature>
<sequence>MRIATRRTDGAWEFADPRAPFTPAIIADAADAALPASRNSSAASTTSDSLDPSSSRHGSPYSHARYGSETPIPGSSSDLLSSSTAASPWGAPTTPHTAEFVRSPRRAVYSPTPSTSASTFLPAPSIISSSSRRSSVVSSNDSFLDLEPSGSIYSNPFLSPAPSATPSRSARWPASPLGTLPASAPGSPEPPAARPRHVESRAARAIRLGYDELDRASAYAEASGNPSSAPSSPQPPMTPAALAKELESRAAREIRRGYERVDRHSEYAEQEDGLPAY</sequence>
<feature type="compositionally biased region" description="Acidic residues" evidence="1">
    <location>
        <begin position="268"/>
        <end position="277"/>
    </location>
</feature>
<feature type="compositionally biased region" description="Low complexity" evidence="1">
    <location>
        <begin position="33"/>
        <end position="60"/>
    </location>
</feature>
<feature type="compositionally biased region" description="Basic and acidic residues" evidence="1">
    <location>
        <begin position="256"/>
        <end position="267"/>
    </location>
</feature>
<evidence type="ECO:0000256" key="1">
    <source>
        <dbReference type="SAM" id="MobiDB-lite"/>
    </source>
</evidence>